<protein>
    <recommendedName>
        <fullName evidence="3">Glycosyl transferase family 1 domain-containing protein</fullName>
    </recommendedName>
</protein>
<proteinExistence type="predicted"/>
<dbReference type="Gene3D" id="3.40.50.2000">
    <property type="entry name" value="Glycogen Phosphorylase B"/>
    <property type="match status" value="2"/>
</dbReference>
<sequence>MASGTPIVATEIPPLIEFKSSSAIAGWCEPDNPVQLTRCLQQVLEAYPRKANGYAAQIQWGRQFSWENRMAKIMSNVAEPIHPIISD</sequence>
<evidence type="ECO:0000313" key="2">
    <source>
        <dbReference type="Proteomes" id="UP000176944"/>
    </source>
</evidence>
<gene>
    <name evidence="1" type="ORF">BJP36_16655</name>
</gene>
<dbReference type="SUPFAM" id="SSF53756">
    <property type="entry name" value="UDP-Glycosyltransferase/glycogen phosphorylase"/>
    <property type="match status" value="1"/>
</dbReference>
<dbReference type="AlphaFoldDB" id="A0A1D9G0Z1"/>
<reference evidence="2" key="1">
    <citation type="submission" date="2016-10" db="EMBL/GenBank/DDBJ databases">
        <title>Comparative genomics uncovers the prolific and rare metabolic potential of the cyanobacterial genus Moorea.</title>
        <authorList>
            <person name="Leao T."/>
            <person name="Castelao G."/>
            <person name="Korobeynikov A."/>
            <person name="Monroe E.A."/>
            <person name="Podell S."/>
            <person name="Glukhov E."/>
            <person name="Allen E."/>
            <person name="Gerwick W.H."/>
            <person name="Gerwick L."/>
        </authorList>
    </citation>
    <scope>NUCLEOTIDE SEQUENCE [LARGE SCALE GENOMIC DNA]</scope>
    <source>
        <strain evidence="2">JHB</strain>
    </source>
</reference>
<accession>A0A1D9G0Z1</accession>
<evidence type="ECO:0008006" key="3">
    <source>
        <dbReference type="Google" id="ProtNLM"/>
    </source>
</evidence>
<dbReference type="EMBL" id="CP017708">
    <property type="protein sequence ID" value="AOY81292.1"/>
    <property type="molecule type" value="Genomic_DNA"/>
</dbReference>
<name>A0A1D9G0Z1_MOOP1</name>
<organism evidence="1 2">
    <name type="scientific">Moorena producens (strain JHB)</name>
    <dbReference type="NCBI Taxonomy" id="1454205"/>
    <lineage>
        <taxon>Bacteria</taxon>
        <taxon>Bacillati</taxon>
        <taxon>Cyanobacteriota</taxon>
        <taxon>Cyanophyceae</taxon>
        <taxon>Coleofasciculales</taxon>
        <taxon>Coleofasciculaceae</taxon>
        <taxon>Moorena</taxon>
    </lineage>
</organism>
<evidence type="ECO:0000313" key="1">
    <source>
        <dbReference type="EMBL" id="AOY81292.1"/>
    </source>
</evidence>
<dbReference type="Proteomes" id="UP000176944">
    <property type="component" value="Chromosome"/>
</dbReference>